<protein>
    <submittedName>
        <fullName evidence="4">CBS domain containing membrane protein</fullName>
    </submittedName>
</protein>
<reference evidence="5" key="1">
    <citation type="submission" date="2011-02" db="EMBL/GenBank/DDBJ databases">
        <title>Complete sequence of Methanobacterium sp. AL-21.</title>
        <authorList>
            <consortium name="US DOE Joint Genome Institute"/>
            <person name="Lucas S."/>
            <person name="Copeland A."/>
            <person name="Lapidus A."/>
            <person name="Cheng J.-F."/>
            <person name="Goodwin L."/>
            <person name="Pitluck S."/>
            <person name="Chertkov O."/>
            <person name="Detter J.C."/>
            <person name="Han C."/>
            <person name="Tapia R."/>
            <person name="Land M."/>
            <person name="Hauser L."/>
            <person name="Kyrpides N."/>
            <person name="Ivanova N."/>
            <person name="Mikhailova N."/>
            <person name="Pagani I."/>
            <person name="Cadillo-Quiroz H."/>
            <person name="Imachi H."/>
            <person name="Zinder S."/>
            <person name="Liu W."/>
            <person name="Woyke T."/>
        </authorList>
    </citation>
    <scope>NUCLEOTIDE SEQUENCE [LARGE SCALE GENOMIC DNA]</scope>
    <source>
        <strain evidence="5">AL-21</strain>
    </source>
</reference>
<dbReference type="InterPro" id="IPR051257">
    <property type="entry name" value="Diverse_CBS-Domain"/>
</dbReference>
<reference evidence="4 5" key="2">
    <citation type="journal article" date="2014" name="Int. J. Syst. Evol. Microbiol.">
        <title>Methanobacterium paludis sp. nov. and a novel strain of Methanobacterium lacus isolated from northern peatlands.</title>
        <authorList>
            <person name="Cadillo-Quiroz H."/>
            <person name="Brauer S.L."/>
            <person name="Goodson N."/>
            <person name="Yavitt J.B."/>
            <person name="Zinder S.H."/>
        </authorList>
    </citation>
    <scope>NUCLEOTIDE SEQUENCE [LARGE SCALE GENOMIC DNA]</scope>
    <source>
        <strain evidence="4 5">AL-21</strain>
    </source>
</reference>
<name>F0T8D8_METLA</name>
<sequence length="273" mass="30532">MHVKDIMKEEIVLVDKDQNIPDALKLMKKHKISRLPVVNTNSDHVRELVGMVTEKDIAMRLGSSKYGKLPPSHFHVSTVMEQDPLVVEADQSLGTVAQIMIQEKLDGMPVVSKDEVIGVLTKTSFLEICKGKPYNVTKISDRMQDEIITVSPTDRLVHARRCLIDNGVGRLPVVEDDVLVGILTAKDVANAMISFRKIVPDKYKNSRIRNLLVEDVMTQNVRTIDPESTLEQVSTMMLENRYSGIPVEDEGSLVGIITKTDLIKYIAELEEVG</sequence>
<dbReference type="Pfam" id="PF00571">
    <property type="entry name" value="CBS"/>
    <property type="match status" value="4"/>
</dbReference>
<evidence type="ECO:0000256" key="2">
    <source>
        <dbReference type="PROSITE-ProRule" id="PRU00703"/>
    </source>
</evidence>
<dbReference type="HOGENOM" id="CLU_076812_2_0_2"/>
<dbReference type="eggNOG" id="arCOG00600">
    <property type="taxonomic scope" value="Archaea"/>
</dbReference>
<dbReference type="Gene3D" id="3.10.580.10">
    <property type="entry name" value="CBS-domain"/>
    <property type="match status" value="2"/>
</dbReference>
<dbReference type="PANTHER" id="PTHR43080">
    <property type="entry name" value="CBS DOMAIN-CONTAINING PROTEIN CBSX3, MITOCHONDRIAL"/>
    <property type="match status" value="1"/>
</dbReference>
<dbReference type="PROSITE" id="PS51371">
    <property type="entry name" value="CBS"/>
    <property type="match status" value="4"/>
</dbReference>
<keyword evidence="1 2" id="KW-0129">CBS domain</keyword>
<gene>
    <name evidence="4" type="ordered locus">Metbo_0298</name>
</gene>
<dbReference type="InterPro" id="IPR000644">
    <property type="entry name" value="CBS_dom"/>
</dbReference>
<dbReference type="SMART" id="SM00116">
    <property type="entry name" value="CBS"/>
    <property type="match status" value="4"/>
</dbReference>
<dbReference type="SUPFAM" id="SSF54631">
    <property type="entry name" value="CBS-domain pair"/>
    <property type="match status" value="2"/>
</dbReference>
<dbReference type="RefSeq" id="WP_013643901.1">
    <property type="nucleotide sequence ID" value="NC_015216.1"/>
</dbReference>
<dbReference type="OrthoDB" id="8919at2157"/>
<dbReference type="KEGG" id="mel:Metbo_0298"/>
<feature type="domain" description="CBS" evidence="3">
    <location>
        <begin position="217"/>
        <end position="272"/>
    </location>
</feature>
<accession>F0T8D8</accession>
<dbReference type="InterPro" id="IPR046342">
    <property type="entry name" value="CBS_dom_sf"/>
</dbReference>
<dbReference type="STRING" id="877455.Metbo_0298"/>
<dbReference type="GeneID" id="10276730"/>
<dbReference type="Proteomes" id="UP000007490">
    <property type="component" value="Chromosome"/>
</dbReference>
<keyword evidence="5" id="KW-1185">Reference proteome</keyword>
<dbReference type="AlphaFoldDB" id="F0T8D8"/>
<evidence type="ECO:0000313" key="5">
    <source>
        <dbReference type="Proteomes" id="UP000007490"/>
    </source>
</evidence>
<dbReference type="PANTHER" id="PTHR43080:SF2">
    <property type="entry name" value="CBS DOMAIN-CONTAINING PROTEIN"/>
    <property type="match status" value="1"/>
</dbReference>
<organism evidence="4 5">
    <name type="scientific">Methanobacterium lacus (strain AL-21)</name>
    <dbReference type="NCBI Taxonomy" id="877455"/>
    <lineage>
        <taxon>Archaea</taxon>
        <taxon>Methanobacteriati</taxon>
        <taxon>Methanobacteriota</taxon>
        <taxon>Methanomada group</taxon>
        <taxon>Methanobacteria</taxon>
        <taxon>Methanobacteriales</taxon>
        <taxon>Methanobacteriaceae</taxon>
        <taxon>Methanobacterium</taxon>
    </lineage>
</organism>
<proteinExistence type="predicted"/>
<evidence type="ECO:0000259" key="3">
    <source>
        <dbReference type="PROSITE" id="PS51371"/>
    </source>
</evidence>
<dbReference type="CDD" id="cd04584">
    <property type="entry name" value="CBS_pair_AcuB_like"/>
    <property type="match status" value="1"/>
</dbReference>
<dbReference type="EMBL" id="CP002551">
    <property type="protein sequence ID" value="ADZ08550.1"/>
    <property type="molecule type" value="Genomic_DNA"/>
</dbReference>
<evidence type="ECO:0000256" key="1">
    <source>
        <dbReference type="ARBA" id="ARBA00023122"/>
    </source>
</evidence>
<feature type="domain" description="CBS" evidence="3">
    <location>
        <begin position="143"/>
        <end position="198"/>
    </location>
</feature>
<feature type="domain" description="CBS" evidence="3">
    <location>
        <begin position="7"/>
        <end position="69"/>
    </location>
</feature>
<feature type="domain" description="CBS" evidence="3">
    <location>
        <begin position="80"/>
        <end position="137"/>
    </location>
</feature>
<evidence type="ECO:0000313" key="4">
    <source>
        <dbReference type="EMBL" id="ADZ08550.1"/>
    </source>
</evidence>